<sequence length="219" mass="24954">MSSAWPKDCSTDRSSCQWTMHKNQTHSPYGSRGKETDSSASSIQVYSEHTGDPCASPPDWAHHPCLKTVPPQDRSIFRQKNILKWMGEYISPTPSESFCDYITRCIATAEQELKMQKKLHIGDDYHHHVDKLVFKLFYGSRIAMQRLGIQQKLGTEELVLRLLREECASQISQGFLRLDPSSFNNSSKTPTWPSREDVALHTVQQMPPGVENLAEMDSR</sequence>
<organism evidence="2">
    <name type="scientific">Physcomitrium patens</name>
    <name type="common">Spreading-leaved earth moss</name>
    <name type="synonym">Physcomitrella patens</name>
    <dbReference type="NCBI Taxonomy" id="3218"/>
    <lineage>
        <taxon>Eukaryota</taxon>
        <taxon>Viridiplantae</taxon>
        <taxon>Streptophyta</taxon>
        <taxon>Embryophyta</taxon>
        <taxon>Bryophyta</taxon>
        <taxon>Bryophytina</taxon>
        <taxon>Bryopsida</taxon>
        <taxon>Funariidae</taxon>
        <taxon>Funariales</taxon>
        <taxon>Funariaceae</taxon>
        <taxon>Physcomitrium</taxon>
    </lineage>
</organism>
<evidence type="ECO:0000313" key="2">
    <source>
        <dbReference type="EMBL" id="PNR46390.1"/>
    </source>
</evidence>
<dbReference type="AlphaFoldDB" id="A0A2K1JXZ3"/>
<evidence type="ECO:0000256" key="1">
    <source>
        <dbReference type="SAM" id="MobiDB-lite"/>
    </source>
</evidence>
<dbReference type="Gramene" id="Pp3c10_6530V3.1">
    <property type="protein sequence ID" value="PAC:32900029.CDS.1"/>
    <property type="gene ID" value="Pp3c10_6530"/>
</dbReference>
<proteinExistence type="predicted"/>
<dbReference type="RefSeq" id="XP_073392691.1">
    <property type="nucleotide sequence ID" value="XM_073536590.1"/>
</dbReference>
<dbReference type="Proteomes" id="UP000006727">
    <property type="component" value="Chromosome 10"/>
</dbReference>
<reference evidence="3" key="3">
    <citation type="submission" date="2020-12" db="UniProtKB">
        <authorList>
            <consortium name="EnsemblPlants"/>
        </authorList>
    </citation>
    <scope>IDENTIFICATION</scope>
</reference>
<dbReference type="PaxDb" id="3218-PP1S293_64V6.1"/>
<name>A0A2K1JXZ3_PHYPA</name>
<evidence type="ECO:0000313" key="3">
    <source>
        <dbReference type="EnsemblPlants" id="PAC:32900029.CDS.1"/>
    </source>
</evidence>
<reference evidence="2 4" key="1">
    <citation type="journal article" date="2008" name="Science">
        <title>The Physcomitrella genome reveals evolutionary insights into the conquest of land by plants.</title>
        <authorList>
            <person name="Rensing S."/>
            <person name="Lang D."/>
            <person name="Zimmer A."/>
            <person name="Terry A."/>
            <person name="Salamov A."/>
            <person name="Shapiro H."/>
            <person name="Nishiyama T."/>
            <person name="Perroud P.-F."/>
            <person name="Lindquist E."/>
            <person name="Kamisugi Y."/>
            <person name="Tanahashi T."/>
            <person name="Sakakibara K."/>
            <person name="Fujita T."/>
            <person name="Oishi K."/>
            <person name="Shin-I T."/>
            <person name="Kuroki Y."/>
            <person name="Toyoda A."/>
            <person name="Suzuki Y."/>
            <person name="Hashimoto A."/>
            <person name="Yamaguchi K."/>
            <person name="Sugano A."/>
            <person name="Kohara Y."/>
            <person name="Fujiyama A."/>
            <person name="Anterola A."/>
            <person name="Aoki S."/>
            <person name="Ashton N."/>
            <person name="Barbazuk W.B."/>
            <person name="Barker E."/>
            <person name="Bennetzen J."/>
            <person name="Bezanilla M."/>
            <person name="Blankenship R."/>
            <person name="Cho S.H."/>
            <person name="Dutcher S."/>
            <person name="Estelle M."/>
            <person name="Fawcett J.A."/>
            <person name="Gundlach H."/>
            <person name="Hanada K."/>
            <person name="Heyl A."/>
            <person name="Hicks K.A."/>
            <person name="Hugh J."/>
            <person name="Lohr M."/>
            <person name="Mayer K."/>
            <person name="Melkozernov A."/>
            <person name="Murata T."/>
            <person name="Nelson D."/>
            <person name="Pils B."/>
            <person name="Prigge M."/>
            <person name="Reiss B."/>
            <person name="Renner T."/>
            <person name="Rombauts S."/>
            <person name="Rushton P."/>
            <person name="Sanderfoot A."/>
            <person name="Schween G."/>
            <person name="Shiu S.-H."/>
            <person name="Stueber K."/>
            <person name="Theodoulou F.L."/>
            <person name="Tu H."/>
            <person name="Van de Peer Y."/>
            <person name="Verrier P.J."/>
            <person name="Waters E."/>
            <person name="Wood A."/>
            <person name="Yang L."/>
            <person name="Cove D."/>
            <person name="Cuming A."/>
            <person name="Hasebe M."/>
            <person name="Lucas S."/>
            <person name="Mishler D.B."/>
            <person name="Reski R."/>
            <person name="Grigoriev I."/>
            <person name="Quatrano R.S."/>
            <person name="Boore J.L."/>
        </authorList>
    </citation>
    <scope>NUCLEOTIDE SEQUENCE [LARGE SCALE GENOMIC DNA]</scope>
    <source>
        <strain evidence="3 4">cv. Gransden 2004</strain>
    </source>
</reference>
<protein>
    <submittedName>
        <fullName evidence="2 3">Uncharacterized protein</fullName>
    </submittedName>
</protein>
<dbReference type="RefSeq" id="XP_073392690.1">
    <property type="nucleotide sequence ID" value="XM_073536589.1"/>
</dbReference>
<evidence type="ECO:0000313" key="4">
    <source>
        <dbReference type="Proteomes" id="UP000006727"/>
    </source>
</evidence>
<dbReference type="GeneID" id="112287477"/>
<keyword evidence="4" id="KW-1185">Reference proteome</keyword>
<dbReference type="EnsemblPlants" id="Pp3c10_6530V3.1">
    <property type="protein sequence ID" value="PAC:32900029.CDS.1"/>
    <property type="gene ID" value="Pp3c10_6530"/>
</dbReference>
<feature type="region of interest" description="Disordered" evidence="1">
    <location>
        <begin position="20"/>
        <end position="43"/>
    </location>
</feature>
<accession>A0A2K1JXZ3</accession>
<gene>
    <name evidence="3" type="primary">LOC112287477</name>
    <name evidence="2" type="ORF">PHYPA_013509</name>
</gene>
<dbReference type="EMBL" id="ABEU02000010">
    <property type="protein sequence ID" value="PNR46390.1"/>
    <property type="molecule type" value="Genomic_DNA"/>
</dbReference>
<reference evidence="2 4" key="2">
    <citation type="journal article" date="2018" name="Plant J.">
        <title>The Physcomitrella patens chromosome-scale assembly reveals moss genome structure and evolution.</title>
        <authorList>
            <person name="Lang D."/>
            <person name="Ullrich K.K."/>
            <person name="Murat F."/>
            <person name="Fuchs J."/>
            <person name="Jenkins J."/>
            <person name="Haas F.B."/>
            <person name="Piednoel M."/>
            <person name="Gundlach H."/>
            <person name="Van Bel M."/>
            <person name="Meyberg R."/>
            <person name="Vives C."/>
            <person name="Morata J."/>
            <person name="Symeonidi A."/>
            <person name="Hiss M."/>
            <person name="Muchero W."/>
            <person name="Kamisugi Y."/>
            <person name="Saleh O."/>
            <person name="Blanc G."/>
            <person name="Decker E.L."/>
            <person name="van Gessel N."/>
            <person name="Grimwood J."/>
            <person name="Hayes R.D."/>
            <person name="Graham S.W."/>
            <person name="Gunter L.E."/>
            <person name="McDaniel S.F."/>
            <person name="Hoernstein S.N.W."/>
            <person name="Larsson A."/>
            <person name="Li F.W."/>
            <person name="Perroud P.F."/>
            <person name="Phillips J."/>
            <person name="Ranjan P."/>
            <person name="Rokshar D.S."/>
            <person name="Rothfels C.J."/>
            <person name="Schneider L."/>
            <person name="Shu S."/>
            <person name="Stevenson D.W."/>
            <person name="Thummler F."/>
            <person name="Tillich M."/>
            <person name="Villarreal Aguilar J.C."/>
            <person name="Widiez T."/>
            <person name="Wong G.K."/>
            <person name="Wymore A."/>
            <person name="Zhang Y."/>
            <person name="Zimmer A.D."/>
            <person name="Quatrano R.S."/>
            <person name="Mayer K.F.X."/>
            <person name="Goodstein D."/>
            <person name="Casacuberta J.M."/>
            <person name="Vandepoele K."/>
            <person name="Reski R."/>
            <person name="Cuming A.C."/>
            <person name="Tuskan G.A."/>
            <person name="Maumus F."/>
            <person name="Salse J."/>
            <person name="Schmutz J."/>
            <person name="Rensing S.A."/>
        </authorList>
    </citation>
    <scope>NUCLEOTIDE SEQUENCE [LARGE SCALE GENOMIC DNA]</scope>
    <source>
        <strain evidence="3 4">cv. Gransden 2004</strain>
    </source>
</reference>
<dbReference type="OrthoDB" id="10367058at2759"/>